<dbReference type="InterPro" id="IPR004143">
    <property type="entry name" value="BPL_LPL_catalytic"/>
</dbReference>
<dbReference type="PANTHER" id="PTHR12835">
    <property type="entry name" value="BIOTIN PROTEIN LIGASE"/>
    <property type="match status" value="1"/>
</dbReference>
<protein>
    <recommendedName>
        <fullName evidence="4">BPL/LPL catalytic domain-containing protein</fullName>
    </recommendedName>
</protein>
<evidence type="ECO:0000256" key="2">
    <source>
        <dbReference type="ARBA" id="ARBA00022598"/>
    </source>
</evidence>
<evidence type="ECO:0000313" key="6">
    <source>
        <dbReference type="EMBL" id="KAB0791206.1"/>
    </source>
</evidence>
<dbReference type="AlphaFoldDB" id="A0A1Y1LRF0"/>
<dbReference type="FunCoup" id="A0A1Y1LRF0">
    <property type="interactions" value="596"/>
</dbReference>
<feature type="region of interest" description="Disordered" evidence="3">
    <location>
        <begin position="475"/>
        <end position="495"/>
    </location>
</feature>
<gene>
    <name evidence="6" type="ORF">PPYR_03006</name>
</gene>
<evidence type="ECO:0000256" key="1">
    <source>
        <dbReference type="ARBA" id="ARBA00009934"/>
    </source>
</evidence>
<dbReference type="Proteomes" id="UP000327044">
    <property type="component" value="Unassembled WGS sequence"/>
</dbReference>
<dbReference type="SUPFAM" id="SSF55681">
    <property type="entry name" value="Class II aaRS and biotin synthetases"/>
    <property type="match status" value="1"/>
</dbReference>
<reference evidence="6 7" key="2">
    <citation type="journal article" date="2018" name="Elife">
        <title>Firefly genomes illuminate parallel origins of bioluminescence in beetles.</title>
        <authorList>
            <person name="Fallon T.R."/>
            <person name="Lower S.E."/>
            <person name="Chang C.H."/>
            <person name="Bessho-Uehara M."/>
            <person name="Martin G.J."/>
            <person name="Bewick A.J."/>
            <person name="Behringer M."/>
            <person name="Debat H.J."/>
            <person name="Wong I."/>
            <person name="Day J.C."/>
            <person name="Suvorov A."/>
            <person name="Silva C.J."/>
            <person name="Stanger-Hall K.F."/>
            <person name="Hall D.W."/>
            <person name="Schmitz R.J."/>
            <person name="Nelson D.R."/>
            <person name="Lewis S.M."/>
            <person name="Shigenobu S."/>
            <person name="Bybee S.M."/>
            <person name="Larracuente A.M."/>
            <person name="Oba Y."/>
            <person name="Weng J.K."/>
        </authorList>
    </citation>
    <scope>NUCLEOTIDE SEQUENCE [LARGE SCALE GENOMIC DNA]</scope>
    <source>
        <strain evidence="6">1611_PpyrPB1</strain>
        <tissue evidence="6">Whole body</tissue>
    </source>
</reference>
<dbReference type="PROSITE" id="PS51733">
    <property type="entry name" value="BPL_LPL_CATALYTIC"/>
    <property type="match status" value="1"/>
</dbReference>
<keyword evidence="2" id="KW-0436">Ligase</keyword>
<dbReference type="EMBL" id="VVIM01000011">
    <property type="protein sequence ID" value="KAB0791206.1"/>
    <property type="molecule type" value="Genomic_DNA"/>
</dbReference>
<dbReference type="InterPro" id="IPR003142">
    <property type="entry name" value="BPL_C"/>
</dbReference>
<evidence type="ECO:0000256" key="3">
    <source>
        <dbReference type="SAM" id="MobiDB-lite"/>
    </source>
</evidence>
<feature type="compositionally biased region" description="Basic and acidic residues" evidence="3">
    <location>
        <begin position="266"/>
        <end position="293"/>
    </location>
</feature>
<evidence type="ECO:0000259" key="4">
    <source>
        <dbReference type="PROSITE" id="PS51733"/>
    </source>
</evidence>
<dbReference type="InterPro" id="IPR004408">
    <property type="entry name" value="Biotin_CoA_COase_ligase"/>
</dbReference>
<dbReference type="EMBL" id="GEZM01048977">
    <property type="protein sequence ID" value="JAV76229.1"/>
    <property type="molecule type" value="Transcribed_RNA"/>
</dbReference>
<dbReference type="GO" id="GO:0005737">
    <property type="term" value="C:cytoplasm"/>
    <property type="evidence" value="ECO:0007669"/>
    <property type="project" value="TreeGrafter"/>
</dbReference>
<feature type="region of interest" description="Disordered" evidence="3">
    <location>
        <begin position="253"/>
        <end position="322"/>
    </location>
</feature>
<dbReference type="Pfam" id="PF02237">
    <property type="entry name" value="BPL_C"/>
    <property type="match status" value="1"/>
</dbReference>
<accession>A0A1Y1LRF0</accession>
<sequence length="928" mass="105119">MIFTLYYMYSTIIQWWRLGCLRNKLSGTLNSHNALMVCAGSTISDSKHKRCLENLLFHNEDRIGCTVVPKQRVDLSQWLLFPKDLNYFPIFISDANVALRSPKIYMLLRARLDDYRRHESEIIQVENFGELIAWRAQENFEMILKTDLNNLTKFVHCFFDHSIDINHELNLLHIETIDIEGNPSRIKYNLRYPLEYRIKYSLAPVHWRKFTNDLKSLYLKLSDNLCNKLEHPTITIESTPKTVPVSEVKPIKKSLEATKHHHKTVRKESKNKLEVSTIDSRRPKSNERKAKLEKTKHKTASVKRNEETEPPPAVRKQKPPKLAKCANSLISSKTPVTETNGVTINSKPPNVLVYADSVVARDNVKNVLHTILNNHKYMVYDFPVSGSQQLWLNSTSLIVVCGNVAPEISTQFLEYLVSGGKLLCLCSDLLYSVLHIFSTAEVREHELVRFSYENWKRVKMMHHVFCYQASPAKRQFSKDSDQSNSSRGSSPVAPRMPSAVEIQHGGKKYVVQVQVLGAEETWHTPSLLLAAVKDTKGVAIFSQVHLEIDPTQYQDDESKFSALNDSNTARLEILRHLLSQHLSLDCNSIVDIGYSPAYFLGIHDVKQELLTQCDAIKDGRLVNDKITVHFLGKEMEPEPATATYLPVLIHACPSNFSTVQYFEALKTTEVGRLVIYAEVLTSSQLLLARKLRHGFTVIVKQQTQGVGRSNNQWLCPVGCAMFSLQLHVPMQSTLGRSLPLVQHLVMVAIVAAIKRKAGYEDIDLGLKWPNDLYANRNIKIGGLMISTSVFSDVAVVNIGCGINLDNLLPTTCVNELIRLSNVEKKTELPPIAYEEFFAIIFNEIESVYNLVQGGDLDLLFELYYKYWLHSGSEVMVTDKDGVASMASVIGIDEFGFLKVRLKDGSLTSVQPDGNSFDILKGLIVPKRF</sequence>
<keyword evidence="7" id="KW-1185">Reference proteome</keyword>
<dbReference type="NCBIfam" id="TIGR00121">
    <property type="entry name" value="birA_ligase"/>
    <property type="match status" value="1"/>
</dbReference>
<dbReference type="EMBL" id="GEZM01048980">
    <property type="protein sequence ID" value="JAV76225.1"/>
    <property type="molecule type" value="Transcribed_RNA"/>
</dbReference>
<comment type="similarity">
    <text evidence="1">Belongs to the biotin--protein ligase family.</text>
</comment>
<reference evidence="6" key="3">
    <citation type="submission" date="2019-08" db="EMBL/GenBank/DDBJ databases">
        <authorList>
            <consortium name="Photinus pyralis genome working group"/>
            <person name="Fallon T.R."/>
            <person name="Sander Lower S.E."/>
            <person name="Weng J.-K."/>
        </authorList>
    </citation>
    <scope>NUCLEOTIDE SEQUENCE</scope>
    <source>
        <strain evidence="6">1611_PpyrPB1</strain>
        <tissue evidence="6">Whole body</tissue>
    </source>
</reference>
<dbReference type="GO" id="GO:0004077">
    <property type="term" value="F:biotin--[biotin carboxyl-carrier protein] ligase activity"/>
    <property type="evidence" value="ECO:0007669"/>
    <property type="project" value="InterPro"/>
</dbReference>
<dbReference type="InParanoid" id="A0A1Y1LRF0"/>
<dbReference type="Gene3D" id="3.30.930.10">
    <property type="entry name" value="Bira Bifunctional Protein, Domain 2"/>
    <property type="match status" value="1"/>
</dbReference>
<feature type="domain" description="BPL/LPL catalytic" evidence="4">
    <location>
        <begin position="659"/>
        <end position="852"/>
    </location>
</feature>
<organism evidence="5">
    <name type="scientific">Photinus pyralis</name>
    <name type="common">Common eastern firefly</name>
    <name type="synonym">Lampyris pyralis</name>
    <dbReference type="NCBI Taxonomy" id="7054"/>
    <lineage>
        <taxon>Eukaryota</taxon>
        <taxon>Metazoa</taxon>
        <taxon>Ecdysozoa</taxon>
        <taxon>Arthropoda</taxon>
        <taxon>Hexapoda</taxon>
        <taxon>Insecta</taxon>
        <taxon>Pterygota</taxon>
        <taxon>Neoptera</taxon>
        <taxon>Endopterygota</taxon>
        <taxon>Coleoptera</taxon>
        <taxon>Polyphaga</taxon>
        <taxon>Elateriformia</taxon>
        <taxon>Elateroidea</taxon>
        <taxon>Lampyridae</taxon>
        <taxon>Lampyrinae</taxon>
        <taxon>Photinus</taxon>
    </lineage>
</organism>
<evidence type="ECO:0000313" key="5">
    <source>
        <dbReference type="EMBL" id="JAV76229.1"/>
    </source>
</evidence>
<dbReference type="Pfam" id="PF03099">
    <property type="entry name" value="BPL_LplA_LipB"/>
    <property type="match status" value="1"/>
</dbReference>
<proteinExistence type="inferred from homology"/>
<dbReference type="InterPro" id="IPR045864">
    <property type="entry name" value="aa-tRNA-synth_II/BPL/LPL"/>
</dbReference>
<evidence type="ECO:0000313" key="7">
    <source>
        <dbReference type="Proteomes" id="UP000327044"/>
    </source>
</evidence>
<reference evidence="5" key="1">
    <citation type="journal article" date="2016" name="Sci. Rep.">
        <title>Molecular characterization of firefly nuptial gifts: a multi-omics approach sheds light on postcopulatory sexual selection.</title>
        <authorList>
            <person name="Al-Wathiqui N."/>
            <person name="Fallon T.R."/>
            <person name="South A."/>
            <person name="Weng J.K."/>
            <person name="Lewis S.M."/>
        </authorList>
    </citation>
    <scope>NUCLEOTIDE SEQUENCE</scope>
</reference>
<dbReference type="PANTHER" id="PTHR12835:SF5">
    <property type="entry name" value="BIOTIN--PROTEIN LIGASE"/>
    <property type="match status" value="1"/>
</dbReference>
<dbReference type="OrthoDB" id="10250105at2759"/>
<name>A0A1Y1LRF0_PHOPY</name>